<evidence type="ECO:0000313" key="4">
    <source>
        <dbReference type="Proteomes" id="UP001595839"/>
    </source>
</evidence>
<dbReference type="PANTHER" id="PTHR39201:SF1">
    <property type="entry name" value="FLAVODOXIN-LIKE DOMAIN-CONTAINING PROTEIN"/>
    <property type="match status" value="1"/>
</dbReference>
<comment type="caution">
    <text evidence="3">The sequence shown here is derived from an EMBL/GenBank/DDBJ whole genome shotgun (WGS) entry which is preliminary data.</text>
</comment>
<protein>
    <submittedName>
        <fullName evidence="3">Flavodoxin</fullName>
    </submittedName>
</protein>
<name>A0ABV9AR36_9ACTN</name>
<dbReference type="RefSeq" id="WP_381172430.1">
    <property type="nucleotide sequence ID" value="NZ_JBHSFK010000009.1"/>
</dbReference>
<dbReference type="EMBL" id="JBHSFK010000009">
    <property type="protein sequence ID" value="MFC4501033.1"/>
    <property type="molecule type" value="Genomic_DNA"/>
</dbReference>
<keyword evidence="4" id="KW-1185">Reference proteome</keyword>
<organism evidence="3 4">
    <name type="scientific">Streptomyces vulcanius</name>
    <dbReference type="NCBI Taxonomy" id="1441876"/>
    <lineage>
        <taxon>Bacteria</taxon>
        <taxon>Bacillati</taxon>
        <taxon>Actinomycetota</taxon>
        <taxon>Actinomycetes</taxon>
        <taxon>Kitasatosporales</taxon>
        <taxon>Streptomycetaceae</taxon>
        <taxon>Streptomyces</taxon>
    </lineage>
</organism>
<proteinExistence type="predicted"/>
<feature type="region of interest" description="Disordered" evidence="1">
    <location>
        <begin position="77"/>
        <end position="97"/>
    </location>
</feature>
<gene>
    <name evidence="3" type="ORF">ACFPIH_16090</name>
</gene>
<dbReference type="Pfam" id="PF12682">
    <property type="entry name" value="Flavodoxin_4"/>
    <property type="match status" value="1"/>
</dbReference>
<feature type="region of interest" description="Disordered" evidence="1">
    <location>
        <begin position="14"/>
        <end position="35"/>
    </location>
</feature>
<dbReference type="Gene3D" id="3.40.50.360">
    <property type="match status" value="1"/>
</dbReference>
<dbReference type="InterPro" id="IPR008254">
    <property type="entry name" value="Flavodoxin/NO_synth"/>
</dbReference>
<dbReference type="PANTHER" id="PTHR39201">
    <property type="entry name" value="EXPORTED PROTEIN-RELATED"/>
    <property type="match status" value="1"/>
</dbReference>
<evidence type="ECO:0000313" key="3">
    <source>
        <dbReference type="EMBL" id="MFC4501033.1"/>
    </source>
</evidence>
<feature type="compositionally biased region" description="Low complexity" evidence="1">
    <location>
        <begin position="83"/>
        <end position="97"/>
    </location>
</feature>
<dbReference type="SUPFAM" id="SSF52218">
    <property type="entry name" value="Flavoproteins"/>
    <property type="match status" value="1"/>
</dbReference>
<dbReference type="InterPro" id="IPR029039">
    <property type="entry name" value="Flavoprotein-like_sf"/>
</dbReference>
<evidence type="ECO:0000259" key="2">
    <source>
        <dbReference type="Pfam" id="PF12682"/>
    </source>
</evidence>
<evidence type="ECO:0000256" key="1">
    <source>
        <dbReference type="SAM" id="MobiDB-lite"/>
    </source>
</evidence>
<dbReference type="Proteomes" id="UP001595839">
    <property type="component" value="Unassembled WGS sequence"/>
</dbReference>
<reference evidence="4" key="1">
    <citation type="journal article" date="2019" name="Int. J. Syst. Evol. Microbiol.">
        <title>The Global Catalogue of Microorganisms (GCM) 10K type strain sequencing project: providing services to taxonomists for standard genome sequencing and annotation.</title>
        <authorList>
            <consortium name="The Broad Institute Genomics Platform"/>
            <consortium name="The Broad Institute Genome Sequencing Center for Infectious Disease"/>
            <person name="Wu L."/>
            <person name="Ma J."/>
        </authorList>
    </citation>
    <scope>NUCLEOTIDE SEQUENCE [LARGE SCALE GENOMIC DNA]</scope>
    <source>
        <strain evidence="4">CGMCC 4.7177</strain>
    </source>
</reference>
<feature type="domain" description="Flavodoxin-like" evidence="2">
    <location>
        <begin position="126"/>
        <end position="267"/>
    </location>
</feature>
<sequence length="274" mass="29517">MSHNITDVLMAGATGGIGQPAVRDERRTEQLLPGAAPWQRPPFELIASAAPGRRALLRGVLLGGATVMTGIEITGCSPSSGGAAPESTERPAATATAPPGKRVLLAYFSRPGENYHYRGRRDLKVGNTEVLAGMITELLACDVHRIEAVDPYSDDYDATVARNVREQDADARPAVVDPPASIDRYDVVLLGSPIWNVRAPMIMSTFAERYDFRGKTVHPVTTYAMSGLGTTERDYAASCPSATIGEGLAVRGEEVRKADTEVRSWLRRIGLLRD</sequence>
<accession>A0ABV9AR36</accession>